<dbReference type="InterPro" id="IPR036249">
    <property type="entry name" value="Thioredoxin-like_sf"/>
</dbReference>
<organism evidence="2 3">
    <name type="scientific">Symbiobacterium thermophilum</name>
    <dbReference type="NCBI Taxonomy" id="2734"/>
    <lineage>
        <taxon>Bacteria</taxon>
        <taxon>Bacillati</taxon>
        <taxon>Bacillota</taxon>
        <taxon>Clostridia</taxon>
        <taxon>Eubacteriales</taxon>
        <taxon>Symbiobacteriaceae</taxon>
        <taxon>Symbiobacterium</taxon>
    </lineage>
</organism>
<evidence type="ECO:0008006" key="4">
    <source>
        <dbReference type="Google" id="ProtNLM"/>
    </source>
</evidence>
<comment type="caution">
    <text evidence="2">The sequence shown here is derived from an EMBL/GenBank/DDBJ whole genome shotgun (WGS) entry which is preliminary data.</text>
</comment>
<evidence type="ECO:0000313" key="2">
    <source>
        <dbReference type="EMBL" id="MBY6274725.1"/>
    </source>
</evidence>
<dbReference type="AlphaFoldDB" id="A0A953HZC5"/>
<accession>A0A953HZC5</accession>
<dbReference type="SUPFAM" id="SSF52833">
    <property type="entry name" value="Thioredoxin-like"/>
    <property type="match status" value="1"/>
</dbReference>
<reference evidence="2" key="1">
    <citation type="submission" date="2017-11" db="EMBL/GenBank/DDBJ databases">
        <title>Three new genomes from thermophilic consortium.</title>
        <authorList>
            <person name="Quaggio R."/>
            <person name="Amgarten D."/>
            <person name="Setubal J.C."/>
        </authorList>
    </citation>
    <scope>NUCLEOTIDE SEQUENCE</scope>
    <source>
        <strain evidence="2">ZCTH01-B2</strain>
    </source>
</reference>
<gene>
    <name evidence="2" type="ORF">CWE10_00695</name>
</gene>
<name>A0A953HZC5_SYMTR</name>
<evidence type="ECO:0000313" key="3">
    <source>
        <dbReference type="Proteomes" id="UP000732377"/>
    </source>
</evidence>
<feature type="region of interest" description="Disordered" evidence="1">
    <location>
        <begin position="60"/>
        <end position="95"/>
    </location>
</feature>
<evidence type="ECO:0000256" key="1">
    <source>
        <dbReference type="SAM" id="MobiDB-lite"/>
    </source>
</evidence>
<feature type="compositionally biased region" description="Basic and acidic residues" evidence="1">
    <location>
        <begin position="60"/>
        <end position="69"/>
    </location>
</feature>
<dbReference type="Pfam" id="PF14595">
    <property type="entry name" value="Thioredoxin_9"/>
    <property type="match status" value="1"/>
</dbReference>
<dbReference type="Gene3D" id="3.40.30.10">
    <property type="entry name" value="Glutaredoxin"/>
    <property type="match status" value="1"/>
</dbReference>
<dbReference type="Proteomes" id="UP000732377">
    <property type="component" value="Unassembled WGS sequence"/>
</dbReference>
<sequence>MKAPGGARAPPGAFRLPHARLRSTLPRRVLPGLIAGSVAAAAVLVLRACCVPGAVRHRRAPEAARDGAGHRAQGPRGRAQSRTGDRARDARSPFSHRRACARVRSRPAGARLCALVRLPLFCHDCSPFPRWYALYYALPPRALCARRSARTTRRHRHVVIPDTVRKRGGVCVPVVSPERFATGLTWSEYLAGATEHKERRQAVYASVTFTPEQQAALAALRPLGLKVLVLEEYWCGDAARTGPLLARFAEEAGMEARWFFRDQNLDIMDQYLENGTSRAIPCFIFMDRNCEYIVHWGSRPRAVKEAVRPLQPLPPQGDPARPAAFERFVAVLSEAYDRVMPHGVTDELLEVLNSALR</sequence>
<protein>
    <recommendedName>
        <fullName evidence="4">Thioredoxin family protein</fullName>
    </recommendedName>
</protein>
<dbReference type="EMBL" id="PIUK01000003">
    <property type="protein sequence ID" value="MBY6274725.1"/>
    <property type="molecule type" value="Genomic_DNA"/>
</dbReference>
<proteinExistence type="predicted"/>